<evidence type="ECO:0000256" key="1">
    <source>
        <dbReference type="SAM" id="Coils"/>
    </source>
</evidence>
<dbReference type="EMBL" id="MLAK01000073">
    <property type="protein sequence ID" value="OHT16769.1"/>
    <property type="molecule type" value="Genomic_DNA"/>
</dbReference>
<dbReference type="Proteomes" id="UP000179807">
    <property type="component" value="Unassembled WGS sequence"/>
</dbReference>
<dbReference type="VEuPathDB" id="TrichDB:TRFO_41581"/>
<protein>
    <submittedName>
        <fullName evidence="2">Uncharacterized protein</fullName>
    </submittedName>
</protein>
<dbReference type="GeneID" id="94848565"/>
<evidence type="ECO:0000313" key="2">
    <source>
        <dbReference type="EMBL" id="OHT16769.1"/>
    </source>
</evidence>
<keyword evidence="1" id="KW-0175">Coiled coil</keyword>
<sequence>MERNANYLESRGENEFDDRKEYRIYDRMKFRFEQEILLRDDEIKRLNERIKQFNMAKFKLPEMSNDPEYQKLFNLKKLISIEKNKNEMRISNASKEFTDYINELNKKHEMEKQQILQNNSFHQTNSSHQNNSFHQNISNQHGDIKNLSTRDTVDSEISHLQHSIQRIANNSLKIKPFNANITNFEKSAESFDRRLYEEEIENNLKRMAELRKLIDKISHDPSLSSIYYSLYKNEDNTEMSSSILNGIKLKTNPKNNLTNSVNFSFSSTSSIEHARNPQKNPKNIESQYKKKIAILKRKIRNAKQDSEIKQKKINIAKSRSLLTDTEIAETMIANDKIKERKKKVHSILSTLESLTCINEDERNAMRNQLKYENISLKREISRVDYIVYGKSGKYQKLKKLDDESLFKICLPID</sequence>
<comment type="caution">
    <text evidence="2">The sequence shown here is derived from an EMBL/GenBank/DDBJ whole genome shotgun (WGS) entry which is preliminary data.</text>
</comment>
<reference evidence="2" key="1">
    <citation type="submission" date="2016-10" db="EMBL/GenBank/DDBJ databases">
        <authorList>
            <person name="Benchimol M."/>
            <person name="Almeida L.G."/>
            <person name="Vasconcelos A.T."/>
            <person name="Perreira-Neves A."/>
            <person name="Rosa I.A."/>
            <person name="Tasca T."/>
            <person name="Bogo M.R."/>
            <person name="de Souza W."/>
        </authorList>
    </citation>
    <scope>NUCLEOTIDE SEQUENCE [LARGE SCALE GENOMIC DNA]</scope>
    <source>
        <strain evidence="2">K</strain>
    </source>
</reference>
<organism evidence="2 3">
    <name type="scientific">Tritrichomonas foetus</name>
    <dbReference type="NCBI Taxonomy" id="1144522"/>
    <lineage>
        <taxon>Eukaryota</taxon>
        <taxon>Metamonada</taxon>
        <taxon>Parabasalia</taxon>
        <taxon>Tritrichomonadida</taxon>
        <taxon>Tritrichomonadidae</taxon>
        <taxon>Tritrichomonas</taxon>
    </lineage>
</organism>
<dbReference type="RefSeq" id="XP_068369905.1">
    <property type="nucleotide sequence ID" value="XM_068513861.1"/>
</dbReference>
<proteinExistence type="predicted"/>
<dbReference type="AlphaFoldDB" id="A0A1J4KZT4"/>
<name>A0A1J4KZT4_9EUKA</name>
<keyword evidence="3" id="KW-1185">Reference proteome</keyword>
<accession>A0A1J4KZT4</accession>
<feature type="coiled-coil region" evidence="1">
    <location>
        <begin position="285"/>
        <end position="312"/>
    </location>
</feature>
<evidence type="ECO:0000313" key="3">
    <source>
        <dbReference type="Proteomes" id="UP000179807"/>
    </source>
</evidence>
<gene>
    <name evidence="2" type="ORF">TRFO_41581</name>
</gene>